<sequence length="627" mass="70224">MSESFQYQPLSSEEHEIRLFKLHPDQNPDSIISGTLRHVKLATKPAYCALSYTWGAPYDGLPPEWDDHSGTRPILVNGHEFPIRLNLHAALAHMRKLPPTPFWIDAICIDQSNVEERNQQVQIMGLIYTNVVFTLIWLGPAAAGEGAMSKMSKAISILLRSQPALIHVDGKDRSLLETIEAYKRIAQHDLGHEDALYCLIEFNRMLRCNWFQRMWIVQEAVLSRKLILTWADGAGILNWNDMRVAFDVLSRHAFHICFDGTIVEIANLAEISDALADFLIATGSIHRINSLRSYRIEGTEMALPALLHRTTICRASDPRDYIYGVIAMTPDPGLVSVNYDLSLNEVFIQASRSLLEKNKDLAVFSLRGFSQSIDLPSWSMLPRTTTIVNMTNVPSPLGATLYPGRPPVYAAGGNATPDLHFLDNDTLSISMIRLDTLRHVAGDSGMSRLVKMGGPKASRNYTFGADYKAQVRDMLETDMGVELSHLETYWRTGEPFWRAFARTLHADVSVPVGSSTGAARLPADFEPTEETLRAFFRDSTWWTTLRRRAFSLTHAKSLFCVVPDDAMPGDVVAVAIGAETPYILRPVGEDTYRFIGCAYVHEFMDGRALDLAEELGPDYEAMTFKIV</sequence>
<comment type="caution">
    <text evidence="2">The sequence shown here is derived from an EMBL/GenBank/DDBJ whole genome shotgun (WGS) entry which is preliminary data.</text>
</comment>
<dbReference type="PANTHER" id="PTHR24148">
    <property type="entry name" value="ANKYRIN REPEAT DOMAIN-CONTAINING PROTEIN 39 HOMOLOG-RELATED"/>
    <property type="match status" value="1"/>
</dbReference>
<dbReference type="OrthoDB" id="4587016at2759"/>
<evidence type="ECO:0000313" key="2">
    <source>
        <dbReference type="EMBL" id="KAH6693898.1"/>
    </source>
</evidence>
<name>A0A9P8VKJ9_9PEZI</name>
<dbReference type="Proteomes" id="UP000770015">
    <property type="component" value="Unassembled WGS sequence"/>
</dbReference>
<dbReference type="EMBL" id="JAGSXJ010000003">
    <property type="protein sequence ID" value="KAH6693898.1"/>
    <property type="molecule type" value="Genomic_DNA"/>
</dbReference>
<reference evidence="2" key="1">
    <citation type="journal article" date="2021" name="Nat. Commun.">
        <title>Genetic determinants of endophytism in the Arabidopsis root mycobiome.</title>
        <authorList>
            <person name="Mesny F."/>
            <person name="Miyauchi S."/>
            <person name="Thiergart T."/>
            <person name="Pickel B."/>
            <person name="Atanasova L."/>
            <person name="Karlsson M."/>
            <person name="Huettel B."/>
            <person name="Barry K.W."/>
            <person name="Haridas S."/>
            <person name="Chen C."/>
            <person name="Bauer D."/>
            <person name="Andreopoulos W."/>
            <person name="Pangilinan J."/>
            <person name="LaButti K."/>
            <person name="Riley R."/>
            <person name="Lipzen A."/>
            <person name="Clum A."/>
            <person name="Drula E."/>
            <person name="Henrissat B."/>
            <person name="Kohler A."/>
            <person name="Grigoriev I.V."/>
            <person name="Martin F.M."/>
            <person name="Hacquard S."/>
        </authorList>
    </citation>
    <scope>NUCLEOTIDE SEQUENCE</scope>
    <source>
        <strain evidence="2">MPI-SDFR-AT-0117</strain>
    </source>
</reference>
<evidence type="ECO:0000313" key="3">
    <source>
        <dbReference type="Proteomes" id="UP000770015"/>
    </source>
</evidence>
<proteinExistence type="predicted"/>
<dbReference type="InterPro" id="IPR010730">
    <property type="entry name" value="HET"/>
</dbReference>
<keyword evidence="3" id="KW-1185">Reference proteome</keyword>
<accession>A0A9P8VKJ9</accession>
<dbReference type="AlphaFoldDB" id="A0A9P8VKJ9"/>
<protein>
    <submittedName>
        <fullName evidence="2">Heterokaryon incompatibility protein-domain-containing protein</fullName>
    </submittedName>
</protein>
<dbReference type="PANTHER" id="PTHR24148:SF73">
    <property type="entry name" value="HET DOMAIN PROTEIN (AFU_ORTHOLOGUE AFUA_8G01020)"/>
    <property type="match status" value="1"/>
</dbReference>
<dbReference type="Pfam" id="PF26639">
    <property type="entry name" value="Het-6_barrel"/>
    <property type="match status" value="1"/>
</dbReference>
<gene>
    <name evidence="2" type="ORF">F5X68DRAFT_248407</name>
</gene>
<evidence type="ECO:0000259" key="1">
    <source>
        <dbReference type="Pfam" id="PF06985"/>
    </source>
</evidence>
<dbReference type="InterPro" id="IPR052895">
    <property type="entry name" value="HetReg/Transcr_Mod"/>
</dbReference>
<feature type="domain" description="Heterokaryon incompatibility" evidence="1">
    <location>
        <begin position="47"/>
        <end position="219"/>
    </location>
</feature>
<organism evidence="2 3">
    <name type="scientific">Plectosphaerella plurivora</name>
    <dbReference type="NCBI Taxonomy" id="936078"/>
    <lineage>
        <taxon>Eukaryota</taxon>
        <taxon>Fungi</taxon>
        <taxon>Dikarya</taxon>
        <taxon>Ascomycota</taxon>
        <taxon>Pezizomycotina</taxon>
        <taxon>Sordariomycetes</taxon>
        <taxon>Hypocreomycetidae</taxon>
        <taxon>Glomerellales</taxon>
        <taxon>Plectosphaerellaceae</taxon>
        <taxon>Plectosphaerella</taxon>
    </lineage>
</organism>
<dbReference type="Pfam" id="PF06985">
    <property type="entry name" value="HET"/>
    <property type="match status" value="1"/>
</dbReference>